<evidence type="ECO:0000313" key="3">
    <source>
        <dbReference type="Proteomes" id="UP000240080"/>
    </source>
</evidence>
<dbReference type="Ensembl" id="ENSPPAT00000010006.1">
    <property type="protein sequence ID" value="ENSPPAP00000002033.1"/>
    <property type="gene ID" value="ENSPPAG00000009276.1"/>
</dbReference>
<evidence type="ECO:0000313" key="2">
    <source>
        <dbReference type="Ensembl" id="ENSPPAP00000002033.1"/>
    </source>
</evidence>
<dbReference type="AlphaFoldDB" id="A0A2R8ZB13"/>
<sequence length="126" mass="13787">MPSSTLTCKPFDLKQRSSRRGPKSTASASPRSCLKPSCGKQVCLLLSVRRSQSLAHPGRESTRVLSYQQTSSDAVSQYKHTGKVEELHGLRLSWLSKAQFLLAQDKTAYAVKSVVLPASSHKTKGQ</sequence>
<accession>A0A2R8ZB13</accession>
<proteinExistence type="predicted"/>
<organism evidence="2 3">
    <name type="scientific">Pan paniscus</name>
    <name type="common">Pygmy chimpanzee</name>
    <name type="synonym">Bonobo</name>
    <dbReference type="NCBI Taxonomy" id="9597"/>
    <lineage>
        <taxon>Eukaryota</taxon>
        <taxon>Metazoa</taxon>
        <taxon>Chordata</taxon>
        <taxon>Craniata</taxon>
        <taxon>Vertebrata</taxon>
        <taxon>Euteleostomi</taxon>
        <taxon>Mammalia</taxon>
        <taxon>Eutheria</taxon>
        <taxon>Euarchontoglires</taxon>
        <taxon>Primates</taxon>
        <taxon>Haplorrhini</taxon>
        <taxon>Catarrhini</taxon>
        <taxon>Hominidae</taxon>
        <taxon>Pan</taxon>
    </lineage>
</organism>
<feature type="region of interest" description="Disordered" evidence="1">
    <location>
        <begin position="1"/>
        <end position="35"/>
    </location>
</feature>
<dbReference type="Proteomes" id="UP000240080">
    <property type="component" value="Chromosome 1"/>
</dbReference>
<reference evidence="2 3" key="1">
    <citation type="journal article" date="2012" name="Nature">
        <title>The bonobo genome compared with the chimpanzee and human genomes.</title>
        <authorList>
            <person name="Prufer K."/>
            <person name="Munch K."/>
            <person name="Hellmann I."/>
            <person name="Akagi K."/>
            <person name="Miller J.R."/>
            <person name="Walenz B."/>
            <person name="Koren S."/>
            <person name="Sutton G."/>
            <person name="Kodira C."/>
            <person name="Winer R."/>
            <person name="Knight J.R."/>
            <person name="Mullikin J.C."/>
            <person name="Meader S.J."/>
            <person name="Ponting C.P."/>
            <person name="Lunter G."/>
            <person name="Higashino S."/>
            <person name="Hobolth A."/>
            <person name="Dutheil J."/>
            <person name="Karakoc E."/>
            <person name="Alkan C."/>
            <person name="Sajjadian S."/>
            <person name="Catacchio C.R."/>
            <person name="Ventura M."/>
            <person name="Marques-Bonet T."/>
            <person name="Eichler E.E."/>
            <person name="Andre C."/>
            <person name="Atencia R."/>
            <person name="Mugisha L."/>
            <person name="Junhold J."/>
            <person name="Patterson N."/>
            <person name="Siebauer M."/>
            <person name="Good J.M."/>
            <person name="Fischer A."/>
            <person name="Ptak S.E."/>
            <person name="Lachmann M."/>
            <person name="Symer D.E."/>
            <person name="Mailund T."/>
            <person name="Schierup M.H."/>
            <person name="Andres A.M."/>
            <person name="Kelso J."/>
            <person name="Paabo S."/>
        </authorList>
    </citation>
    <scope>NUCLEOTIDE SEQUENCE [LARGE SCALE GENOMIC DNA]</scope>
</reference>
<reference evidence="2" key="3">
    <citation type="submission" date="2025-09" db="UniProtKB">
        <authorList>
            <consortium name="Ensembl"/>
        </authorList>
    </citation>
    <scope>IDENTIFICATION</scope>
</reference>
<dbReference type="EMBL" id="AJFE02017150">
    <property type="status" value="NOT_ANNOTATED_CDS"/>
    <property type="molecule type" value="Genomic_DNA"/>
</dbReference>
<evidence type="ECO:0000256" key="1">
    <source>
        <dbReference type="SAM" id="MobiDB-lite"/>
    </source>
</evidence>
<keyword evidence="3" id="KW-1185">Reference proteome</keyword>
<name>A0A2R8ZB13_PANPA</name>
<dbReference type="Bgee" id="ENSPPAG00000009276">
    <property type="expression patterns" value="Expressed in prefrontal cortex"/>
</dbReference>
<reference evidence="2" key="2">
    <citation type="submission" date="2025-08" db="UniProtKB">
        <authorList>
            <consortium name="Ensembl"/>
        </authorList>
    </citation>
    <scope>IDENTIFICATION</scope>
</reference>
<dbReference type="GeneTree" id="ENSGT00940000167437"/>
<protein>
    <submittedName>
        <fullName evidence="2">Uncharacterized protein</fullName>
    </submittedName>
</protein>
<dbReference type="OMA" id="LTCKPFD"/>